<dbReference type="Pfam" id="PF00593">
    <property type="entry name" value="TonB_dep_Rec_b-barrel"/>
    <property type="match status" value="1"/>
</dbReference>
<dbReference type="InterPro" id="IPR012910">
    <property type="entry name" value="Plug_dom"/>
</dbReference>
<evidence type="ECO:0000256" key="5">
    <source>
        <dbReference type="ARBA" id="ARBA00022692"/>
    </source>
</evidence>
<keyword evidence="15" id="KW-0675">Receptor</keyword>
<keyword evidence="7" id="KW-0406">Ion transport</keyword>
<comment type="caution">
    <text evidence="15">The sequence shown here is derived from an EMBL/GenBank/DDBJ whole genome shotgun (WGS) entry which is preliminary data.</text>
</comment>
<keyword evidence="10 11" id="KW-0998">Cell outer membrane</keyword>
<evidence type="ECO:0000256" key="6">
    <source>
        <dbReference type="ARBA" id="ARBA00023004"/>
    </source>
</evidence>
<evidence type="ECO:0000256" key="9">
    <source>
        <dbReference type="ARBA" id="ARBA00023136"/>
    </source>
</evidence>
<evidence type="ECO:0000313" key="16">
    <source>
        <dbReference type="Proteomes" id="UP000552700"/>
    </source>
</evidence>
<dbReference type="GO" id="GO:0006826">
    <property type="term" value="P:iron ion transport"/>
    <property type="evidence" value="ECO:0007669"/>
    <property type="project" value="UniProtKB-KW"/>
</dbReference>
<dbReference type="SUPFAM" id="SSF56935">
    <property type="entry name" value="Porins"/>
    <property type="match status" value="1"/>
</dbReference>
<evidence type="ECO:0000259" key="14">
    <source>
        <dbReference type="Pfam" id="PF07715"/>
    </source>
</evidence>
<dbReference type="EMBL" id="JACIJP010000006">
    <property type="protein sequence ID" value="MBB6125290.1"/>
    <property type="molecule type" value="Genomic_DNA"/>
</dbReference>
<keyword evidence="8 12" id="KW-0798">TonB box</keyword>
<dbReference type="RefSeq" id="WP_184081593.1">
    <property type="nucleotide sequence ID" value="NZ_JACIJP010000006.1"/>
</dbReference>
<keyword evidence="16" id="KW-1185">Reference proteome</keyword>
<evidence type="ECO:0000256" key="7">
    <source>
        <dbReference type="ARBA" id="ARBA00023065"/>
    </source>
</evidence>
<dbReference type="InterPro" id="IPR039426">
    <property type="entry name" value="TonB-dep_rcpt-like"/>
</dbReference>
<keyword evidence="6" id="KW-0408">Iron</keyword>
<evidence type="ECO:0000256" key="1">
    <source>
        <dbReference type="ARBA" id="ARBA00004571"/>
    </source>
</evidence>
<keyword evidence="2 11" id="KW-0813">Transport</keyword>
<evidence type="ECO:0000259" key="13">
    <source>
        <dbReference type="Pfam" id="PF00593"/>
    </source>
</evidence>
<dbReference type="InterPro" id="IPR000531">
    <property type="entry name" value="Beta-barrel_TonB"/>
</dbReference>
<protein>
    <submittedName>
        <fullName evidence="15">Iron complex outermembrane receptor protein</fullName>
    </submittedName>
</protein>
<evidence type="ECO:0000256" key="11">
    <source>
        <dbReference type="PROSITE-ProRule" id="PRU01360"/>
    </source>
</evidence>
<evidence type="ECO:0000256" key="3">
    <source>
        <dbReference type="ARBA" id="ARBA00022452"/>
    </source>
</evidence>
<keyword evidence="3 11" id="KW-1134">Transmembrane beta strand</keyword>
<dbReference type="AlphaFoldDB" id="A0A841J3L6"/>
<reference evidence="15 16" key="1">
    <citation type="submission" date="2020-08" db="EMBL/GenBank/DDBJ databases">
        <title>Genomic Encyclopedia of Type Strains, Phase IV (KMG-IV): sequencing the most valuable type-strain genomes for metagenomic binning, comparative biology and taxonomic classification.</title>
        <authorList>
            <person name="Goeker M."/>
        </authorList>
    </citation>
    <scope>NUCLEOTIDE SEQUENCE [LARGE SCALE GENOMIC DNA]</scope>
    <source>
        <strain evidence="15 16">DSM 102255</strain>
    </source>
</reference>
<evidence type="ECO:0000256" key="12">
    <source>
        <dbReference type="RuleBase" id="RU003357"/>
    </source>
</evidence>
<evidence type="ECO:0000256" key="4">
    <source>
        <dbReference type="ARBA" id="ARBA00022496"/>
    </source>
</evidence>
<keyword evidence="4" id="KW-0410">Iron transport</keyword>
<feature type="domain" description="TonB-dependent receptor plug" evidence="14">
    <location>
        <begin position="60"/>
        <end position="167"/>
    </location>
</feature>
<proteinExistence type="inferred from homology"/>
<dbReference type="InterPro" id="IPR036942">
    <property type="entry name" value="Beta-barrel_TonB_sf"/>
</dbReference>
<organism evidence="15 16">
    <name type="scientific">Sphingobium subterraneum</name>
    <dbReference type="NCBI Taxonomy" id="627688"/>
    <lineage>
        <taxon>Bacteria</taxon>
        <taxon>Pseudomonadati</taxon>
        <taxon>Pseudomonadota</taxon>
        <taxon>Alphaproteobacteria</taxon>
        <taxon>Sphingomonadales</taxon>
        <taxon>Sphingomonadaceae</taxon>
        <taxon>Sphingobium</taxon>
    </lineage>
</organism>
<accession>A0A841J3L6</accession>
<dbReference type="GO" id="GO:0009279">
    <property type="term" value="C:cell outer membrane"/>
    <property type="evidence" value="ECO:0007669"/>
    <property type="project" value="UniProtKB-SubCell"/>
</dbReference>
<keyword evidence="9 11" id="KW-0472">Membrane</keyword>
<sequence length="786" mass="86277">MKIYPKYRNAVLRNCTVHTLVVAAAVMGQPVYGQEAVQSAEEPTNAGEIIVTAQRRNENLQDVPISISALSDQTLKNSRPFDSVDLSRSVPNLNVRNVGIPVAHVFIRGVGNSDFNQNTATSVGTYVDEVFIASPIQQGLPVYDLERVEVLKGPQGTLYGANTSGGALNYVSKKPSVTGDINGYFSASYGRFNERLIEGAVGMPLAEDKAGVRVAFISNVRDGTSFNTFNAMPINNRNEFGARGQLLLKPTETLSILASVSTRQRDADFGTGTGRTIFDTQNRFSHAPGSGCTPLDASNPGGTADCSALYERPGAPFQIDGLTTVGGGADTDPDPFRNPADYPNLKDRINDWVGSFRVDYDLGWMTLTGISSYIYEKYFCNEDADFTGDNVVSLTRHHTDKSFTQEVRLSTNGNGPLKAVLGAYYLRRNLNANNYFNLLGDQGFTIRQHYIDKTKDFAIFGQVGYDVTEQLTVTAGGRYTISKKDFFQTNNFTAGTSVLNPGPDIGTVIPPTYLDSKDKVWSGRLAVDYKFNRDAMVYASIARGFRGGGVTGGELFNVQALVPYKPEFITAYEVGTKTSWLDRKLTVNLGAFYYDYKDLQVFVFRPADFNGVPGSVQQTTNAAKAEVYGVELEVNARIGERLTLNVGAGYTHARYKDYIDTIAGDDFSGNRLVNAPTWDISTGFVYKAPVSETTDVELRGDISYLSAHYTDQSNLRAFRIPSDTRVDLAAAVLTKIANTKVRFEIWGRNVFNHVQPVDIVPLRAFGYDLVWFNDPVTYGAKVAVEF</sequence>
<dbReference type="Pfam" id="PF07715">
    <property type="entry name" value="Plug"/>
    <property type="match status" value="1"/>
</dbReference>
<evidence type="ECO:0000256" key="2">
    <source>
        <dbReference type="ARBA" id="ARBA00022448"/>
    </source>
</evidence>
<gene>
    <name evidence="15" type="ORF">FHS92_003051</name>
</gene>
<evidence type="ECO:0000256" key="8">
    <source>
        <dbReference type="ARBA" id="ARBA00023077"/>
    </source>
</evidence>
<dbReference type="Gene3D" id="2.40.170.20">
    <property type="entry name" value="TonB-dependent receptor, beta-barrel domain"/>
    <property type="match status" value="2"/>
</dbReference>
<keyword evidence="5 11" id="KW-0812">Transmembrane</keyword>
<comment type="similarity">
    <text evidence="11 12">Belongs to the TonB-dependent receptor family.</text>
</comment>
<dbReference type="Proteomes" id="UP000552700">
    <property type="component" value="Unassembled WGS sequence"/>
</dbReference>
<feature type="domain" description="TonB-dependent receptor-like beta-barrel" evidence="13">
    <location>
        <begin position="310"/>
        <end position="732"/>
    </location>
</feature>
<evidence type="ECO:0000313" key="15">
    <source>
        <dbReference type="EMBL" id="MBB6125290.1"/>
    </source>
</evidence>
<evidence type="ECO:0000256" key="10">
    <source>
        <dbReference type="ARBA" id="ARBA00023237"/>
    </source>
</evidence>
<dbReference type="PANTHER" id="PTHR32552:SF81">
    <property type="entry name" value="TONB-DEPENDENT OUTER MEMBRANE RECEPTOR"/>
    <property type="match status" value="1"/>
</dbReference>
<dbReference type="PANTHER" id="PTHR32552">
    <property type="entry name" value="FERRICHROME IRON RECEPTOR-RELATED"/>
    <property type="match status" value="1"/>
</dbReference>
<dbReference type="PROSITE" id="PS52016">
    <property type="entry name" value="TONB_DEPENDENT_REC_3"/>
    <property type="match status" value="1"/>
</dbReference>
<comment type="subcellular location">
    <subcellularLocation>
        <location evidence="1 11">Cell outer membrane</location>
        <topology evidence="1 11">Multi-pass membrane protein</topology>
    </subcellularLocation>
</comment>
<name>A0A841J3L6_9SPHN</name>